<evidence type="ECO:0000313" key="2">
    <source>
        <dbReference type="EMBL" id="KAK3229319.1"/>
    </source>
</evidence>
<comment type="caution">
    <text evidence="2">The sequence shown here is derived from an EMBL/GenBank/DDBJ whole genome shotgun (WGS) entry which is preliminary data.</text>
</comment>
<dbReference type="InterPro" id="IPR012337">
    <property type="entry name" value="RNaseH-like_sf"/>
</dbReference>
<feature type="domain" description="hAT-like transposase RNase-H fold" evidence="1">
    <location>
        <begin position="112"/>
        <end position="211"/>
    </location>
</feature>
<evidence type="ECO:0000313" key="3">
    <source>
        <dbReference type="Proteomes" id="UP001281410"/>
    </source>
</evidence>
<organism evidence="2 3">
    <name type="scientific">Dipteronia sinensis</name>
    <dbReference type="NCBI Taxonomy" id="43782"/>
    <lineage>
        <taxon>Eukaryota</taxon>
        <taxon>Viridiplantae</taxon>
        <taxon>Streptophyta</taxon>
        <taxon>Embryophyta</taxon>
        <taxon>Tracheophyta</taxon>
        <taxon>Spermatophyta</taxon>
        <taxon>Magnoliopsida</taxon>
        <taxon>eudicotyledons</taxon>
        <taxon>Gunneridae</taxon>
        <taxon>Pentapetalae</taxon>
        <taxon>rosids</taxon>
        <taxon>malvids</taxon>
        <taxon>Sapindales</taxon>
        <taxon>Sapindaceae</taxon>
        <taxon>Hippocastanoideae</taxon>
        <taxon>Acereae</taxon>
        <taxon>Dipteronia</taxon>
    </lineage>
</organism>
<evidence type="ECO:0000259" key="1">
    <source>
        <dbReference type="Pfam" id="PF14372"/>
    </source>
</evidence>
<gene>
    <name evidence="2" type="ORF">Dsin_001200</name>
</gene>
<dbReference type="PANTHER" id="PTHR23272">
    <property type="entry name" value="BED FINGER-RELATED"/>
    <property type="match status" value="1"/>
</dbReference>
<dbReference type="PANTHER" id="PTHR23272:SF179">
    <property type="entry name" value="ZINC FINGER BED DOMAIN-CONTAINING PROTEIN RICESLEEPER 2-LIKE ISOFORM X1"/>
    <property type="match status" value="1"/>
</dbReference>
<keyword evidence="3" id="KW-1185">Reference proteome</keyword>
<sequence>MFQDIAVVRLLQKSKHVHSFLLSRRRSADDPPSLRPRFWSPPVSSGRHQSLNQRWNSTYFMLSVALIYKDVFVRAQQRDPHYKCLPEESDWQLATIMVEHLQPFYKLTEFFSGTKYPTANLVFPMICKMRETMNRWVSSPHIEIQTMARSMIVKFEKYWSDIPGVMAVAAVLDPRYKMLRVEFHFGRLYGFNADRQRDKVHGLLKELITEYESKALLMGVEQVEESSSFDYSIEVLGGRIPEEEVYATEGIDDEELVAPS</sequence>
<protein>
    <recommendedName>
        <fullName evidence="1">hAT-like transposase RNase-H fold domain-containing protein</fullName>
    </recommendedName>
</protein>
<name>A0AAE0B4Y0_9ROSI</name>
<dbReference type="GO" id="GO:0003677">
    <property type="term" value="F:DNA binding"/>
    <property type="evidence" value="ECO:0007669"/>
    <property type="project" value="InterPro"/>
</dbReference>
<dbReference type="AlphaFoldDB" id="A0AAE0B4Y0"/>
<proteinExistence type="predicted"/>
<accession>A0AAE0B4Y0</accession>
<reference evidence="2" key="1">
    <citation type="journal article" date="2023" name="Plant J.">
        <title>Genome sequences and population genomics provide insights into the demographic history, inbreeding, and mutation load of two 'living fossil' tree species of Dipteronia.</title>
        <authorList>
            <person name="Feng Y."/>
            <person name="Comes H.P."/>
            <person name="Chen J."/>
            <person name="Zhu S."/>
            <person name="Lu R."/>
            <person name="Zhang X."/>
            <person name="Li P."/>
            <person name="Qiu J."/>
            <person name="Olsen K.M."/>
            <person name="Qiu Y."/>
        </authorList>
    </citation>
    <scope>NUCLEOTIDE SEQUENCE</scope>
    <source>
        <strain evidence="2">NBL</strain>
    </source>
</reference>
<dbReference type="Proteomes" id="UP001281410">
    <property type="component" value="Unassembled WGS sequence"/>
</dbReference>
<dbReference type="InterPro" id="IPR025525">
    <property type="entry name" value="hAT-like_transposase_RNase-H"/>
</dbReference>
<dbReference type="EMBL" id="JANJYJ010000001">
    <property type="protein sequence ID" value="KAK3229319.1"/>
    <property type="molecule type" value="Genomic_DNA"/>
</dbReference>
<dbReference type="SUPFAM" id="SSF53098">
    <property type="entry name" value="Ribonuclease H-like"/>
    <property type="match status" value="1"/>
</dbReference>
<dbReference type="Pfam" id="PF14372">
    <property type="entry name" value="hAT-like_RNase-H"/>
    <property type="match status" value="1"/>
</dbReference>